<name>A0A8A4TRP0_SULCO</name>
<comment type="similarity">
    <text evidence="2">Belongs to the bacterial solute-binding protein SsuA/TauA family.</text>
</comment>
<evidence type="ECO:0000259" key="6">
    <source>
        <dbReference type="PROSITE" id="PS51123"/>
    </source>
</evidence>
<dbReference type="SUPFAM" id="SSF53850">
    <property type="entry name" value="Periplasmic binding protein-like II"/>
    <property type="match status" value="1"/>
</dbReference>
<dbReference type="Gene3D" id="3.30.1330.60">
    <property type="entry name" value="OmpA-like domain"/>
    <property type="match status" value="1"/>
</dbReference>
<dbReference type="Gene3D" id="3.40.190.10">
    <property type="entry name" value="Periplasmic binding protein-like II"/>
    <property type="match status" value="1"/>
</dbReference>
<dbReference type="KEGG" id="scor:J3U87_05180"/>
<feature type="chain" id="PRO_5035239953" evidence="5">
    <location>
        <begin position="20"/>
        <end position="568"/>
    </location>
</feature>
<reference evidence="7" key="1">
    <citation type="submission" date="2021-03" db="EMBL/GenBank/DDBJ databases">
        <title>Acanthopleuribacteraceae sp. M133.</title>
        <authorList>
            <person name="Wang G."/>
        </authorList>
    </citation>
    <scope>NUCLEOTIDE SEQUENCE</scope>
    <source>
        <strain evidence="7">M133</strain>
    </source>
</reference>
<dbReference type="PROSITE" id="PS51123">
    <property type="entry name" value="OMPA_2"/>
    <property type="match status" value="1"/>
</dbReference>
<evidence type="ECO:0000256" key="3">
    <source>
        <dbReference type="ARBA" id="ARBA00022729"/>
    </source>
</evidence>
<proteinExistence type="inferred from homology"/>
<dbReference type="GO" id="GO:0016020">
    <property type="term" value="C:membrane"/>
    <property type="evidence" value="ECO:0007669"/>
    <property type="project" value="UniProtKB-UniRule"/>
</dbReference>
<accession>A0A8A4TRP0</accession>
<gene>
    <name evidence="7" type="ORF">J3U87_05180</name>
</gene>
<evidence type="ECO:0000313" key="8">
    <source>
        <dbReference type="Proteomes" id="UP000663929"/>
    </source>
</evidence>
<sequence length="568" mass="62345">MSKYMISLFLLVTTWTVHAQSLRTQEAKPLADVISARVKKVSSGKTRVPLITWGGDVATIYAEQNGIFRRNGLDVTLSLENHFPSQVARCLEGDTPYLRGTMGMINAAAEVFEKKGVDLVVIYQLTWSNGGDALVVRPNIKTPKRLKGKTIALQLYGPHMDYLLNILDTAGVPPNKVDLKWFSELTLPTFDTKGEILDPVNAFLEDKHIDAAMCIIPDALSLTSGGRGGSGAAGSVKGAKIMLSTKTASRVIADVYAVRSDYLEQNRGKVEAFVKSLMEGEEGLRDLMANKASQRSRYQQTVSRAADLLLGAPQAVPDVEGLLADCEFVGYDGNVAFFTGKGTRRTLATLTREIQSGFLQVGLIHGKTKLADAEWNYAALAKNLKYANAVPKPKKKFDTQKVVKKIEKRISVEPNAWAEDGTLFQVEINFQPNQSQFSESQYAEDFSKALDISQTYGGSLIVVEGHSDPLGIARARQKGTPSVEIAQMEQQAKNLSLERSRAVRRSFLKFATARGIEVDGSQFIAVGLGVAAPKFNPPRTKQEWAANRRVVFRIKQVEAELSEFVPLD</sequence>
<dbReference type="PANTHER" id="PTHR30024">
    <property type="entry name" value="ALIPHATIC SULFONATES-BINDING PROTEIN-RELATED"/>
    <property type="match status" value="1"/>
</dbReference>
<dbReference type="EMBL" id="CP071793">
    <property type="protein sequence ID" value="QTD51844.1"/>
    <property type="molecule type" value="Genomic_DNA"/>
</dbReference>
<evidence type="ECO:0000256" key="4">
    <source>
        <dbReference type="PROSITE-ProRule" id="PRU00473"/>
    </source>
</evidence>
<comment type="subcellular location">
    <subcellularLocation>
        <location evidence="1">Periplasm</location>
    </subcellularLocation>
</comment>
<keyword evidence="4" id="KW-0472">Membrane</keyword>
<dbReference type="Pfam" id="PF09084">
    <property type="entry name" value="NMT1"/>
    <property type="match status" value="1"/>
</dbReference>
<dbReference type="PANTHER" id="PTHR30024:SF47">
    <property type="entry name" value="TAURINE-BINDING PERIPLASMIC PROTEIN"/>
    <property type="match status" value="1"/>
</dbReference>
<keyword evidence="8" id="KW-1185">Reference proteome</keyword>
<organism evidence="7 8">
    <name type="scientific">Sulfidibacter corallicola</name>
    <dbReference type="NCBI Taxonomy" id="2818388"/>
    <lineage>
        <taxon>Bacteria</taxon>
        <taxon>Pseudomonadati</taxon>
        <taxon>Acidobacteriota</taxon>
        <taxon>Holophagae</taxon>
        <taxon>Acanthopleuribacterales</taxon>
        <taxon>Acanthopleuribacteraceae</taxon>
        <taxon>Sulfidibacter</taxon>
    </lineage>
</organism>
<dbReference type="InterPro" id="IPR015168">
    <property type="entry name" value="SsuA/THI5"/>
</dbReference>
<dbReference type="InterPro" id="IPR036737">
    <property type="entry name" value="OmpA-like_sf"/>
</dbReference>
<dbReference type="InterPro" id="IPR006665">
    <property type="entry name" value="OmpA-like"/>
</dbReference>
<dbReference type="AlphaFoldDB" id="A0A8A4TRP0"/>
<protein>
    <submittedName>
        <fullName evidence="7">ABC transporter substrate-binding protein</fullName>
    </submittedName>
</protein>
<dbReference type="SUPFAM" id="SSF103088">
    <property type="entry name" value="OmpA-like"/>
    <property type="match status" value="1"/>
</dbReference>
<evidence type="ECO:0000256" key="5">
    <source>
        <dbReference type="SAM" id="SignalP"/>
    </source>
</evidence>
<dbReference type="Proteomes" id="UP000663929">
    <property type="component" value="Chromosome"/>
</dbReference>
<dbReference type="RefSeq" id="WP_237381963.1">
    <property type="nucleotide sequence ID" value="NZ_CP071793.1"/>
</dbReference>
<feature type="signal peptide" evidence="5">
    <location>
        <begin position="1"/>
        <end position="19"/>
    </location>
</feature>
<evidence type="ECO:0000256" key="2">
    <source>
        <dbReference type="ARBA" id="ARBA00010742"/>
    </source>
</evidence>
<keyword evidence="3 5" id="KW-0732">Signal</keyword>
<feature type="domain" description="OmpA-like" evidence="6">
    <location>
        <begin position="417"/>
        <end position="558"/>
    </location>
</feature>
<evidence type="ECO:0000313" key="7">
    <source>
        <dbReference type="EMBL" id="QTD51844.1"/>
    </source>
</evidence>
<evidence type="ECO:0000256" key="1">
    <source>
        <dbReference type="ARBA" id="ARBA00004418"/>
    </source>
</evidence>
<dbReference type="GO" id="GO:0042597">
    <property type="term" value="C:periplasmic space"/>
    <property type="evidence" value="ECO:0007669"/>
    <property type="project" value="UniProtKB-SubCell"/>
</dbReference>